<dbReference type="EMBL" id="CAKKLH010000330">
    <property type="protein sequence ID" value="CAH0112711.1"/>
    <property type="molecule type" value="Genomic_DNA"/>
</dbReference>
<dbReference type="AlphaFoldDB" id="A0A8J2S4B1"/>
<accession>A0A8J2S4B1</accession>
<name>A0A8J2S4B1_9CRUS</name>
<gene>
    <name evidence="2" type="ORF">DGAL_LOCUS16484</name>
</gene>
<dbReference type="OrthoDB" id="8042915at2759"/>
<sequence>MTPARYRLTISARTNAGNAGGLGTLLDALLLQGATKVERFHRTTDRFKEPTGIVCGESFDRPLPARVTIIALSFAVSTYYPSPCQCRKCWRIGHSKNHCTNSENKCKKCGESHDQTTICSQKCINCTSPDHTSDSKVSPAYRELSSLIKFATDNDVTKKEARSKIDKSYSAAGSRSTTTSSQPKSPQEDLDRLKADIHNIQEELKSLKNDTIAPIEKSG</sequence>
<keyword evidence="3" id="KW-1185">Reference proteome</keyword>
<comment type="caution">
    <text evidence="2">The sequence shown here is derived from an EMBL/GenBank/DDBJ whole genome shotgun (WGS) entry which is preliminary data.</text>
</comment>
<evidence type="ECO:0000313" key="2">
    <source>
        <dbReference type="EMBL" id="CAH0112711.1"/>
    </source>
</evidence>
<feature type="compositionally biased region" description="Low complexity" evidence="1">
    <location>
        <begin position="168"/>
        <end position="181"/>
    </location>
</feature>
<reference evidence="2" key="1">
    <citation type="submission" date="2021-11" db="EMBL/GenBank/DDBJ databases">
        <authorList>
            <person name="Schell T."/>
        </authorList>
    </citation>
    <scope>NUCLEOTIDE SEQUENCE</scope>
    <source>
        <strain evidence="2">M5</strain>
    </source>
</reference>
<proteinExistence type="predicted"/>
<dbReference type="Proteomes" id="UP000789390">
    <property type="component" value="Unassembled WGS sequence"/>
</dbReference>
<evidence type="ECO:0000256" key="1">
    <source>
        <dbReference type="SAM" id="MobiDB-lite"/>
    </source>
</evidence>
<organism evidence="2 3">
    <name type="scientific">Daphnia galeata</name>
    <dbReference type="NCBI Taxonomy" id="27404"/>
    <lineage>
        <taxon>Eukaryota</taxon>
        <taxon>Metazoa</taxon>
        <taxon>Ecdysozoa</taxon>
        <taxon>Arthropoda</taxon>
        <taxon>Crustacea</taxon>
        <taxon>Branchiopoda</taxon>
        <taxon>Diplostraca</taxon>
        <taxon>Cladocera</taxon>
        <taxon>Anomopoda</taxon>
        <taxon>Daphniidae</taxon>
        <taxon>Daphnia</taxon>
    </lineage>
</organism>
<evidence type="ECO:0000313" key="3">
    <source>
        <dbReference type="Proteomes" id="UP000789390"/>
    </source>
</evidence>
<protein>
    <recommendedName>
        <fullName evidence="4">CCHC-type domain-containing protein</fullName>
    </recommendedName>
</protein>
<evidence type="ECO:0008006" key="4">
    <source>
        <dbReference type="Google" id="ProtNLM"/>
    </source>
</evidence>
<feature type="region of interest" description="Disordered" evidence="1">
    <location>
        <begin position="161"/>
        <end position="193"/>
    </location>
</feature>